<keyword evidence="6" id="KW-0375">Hydrogen ion transport</keyword>
<evidence type="ECO:0000256" key="4">
    <source>
        <dbReference type="ARBA" id="ARBA00022448"/>
    </source>
</evidence>
<evidence type="ECO:0000313" key="14">
    <source>
        <dbReference type="Proteomes" id="UP000036947"/>
    </source>
</evidence>
<dbReference type="InterPro" id="IPR006115">
    <property type="entry name" value="6PGDH_NADP-bd"/>
</dbReference>
<comment type="similarity">
    <text evidence="2">Belongs to the HIBADH-related family. NP60 subfamily.</text>
</comment>
<protein>
    <submittedName>
        <fullName evidence="13">Putative oxidoreductase YfjR</fullName>
    </submittedName>
</protein>
<accession>A0A0L0MYA8</accession>
<dbReference type="InterPro" id="IPR008389">
    <property type="entry name" value="ATPase_V0-cplx_e1/e2_su"/>
</dbReference>
<evidence type="ECO:0000313" key="13">
    <source>
        <dbReference type="EMBL" id="KND86837.1"/>
    </source>
</evidence>
<dbReference type="STRING" id="1163406.A0A0L0MYA8"/>
<evidence type="ECO:0000256" key="2">
    <source>
        <dbReference type="ARBA" id="ARBA00007598"/>
    </source>
</evidence>
<dbReference type="InterPro" id="IPR008927">
    <property type="entry name" value="6-PGluconate_DH-like_C_sf"/>
</dbReference>
<keyword evidence="8" id="KW-0406">Ion transport</keyword>
<dbReference type="SUPFAM" id="SSF48179">
    <property type="entry name" value="6-phosphogluconate dehydrogenase C-terminal domain-like"/>
    <property type="match status" value="1"/>
</dbReference>
<keyword evidence="9 10" id="KW-0472">Membrane</keyword>
<dbReference type="InterPro" id="IPR029154">
    <property type="entry name" value="HIBADH-like_NADP-bd"/>
</dbReference>
<evidence type="ECO:0000256" key="1">
    <source>
        <dbReference type="ARBA" id="ARBA00004141"/>
    </source>
</evidence>
<sequence>MAPTLLWVGLGNMGRGMCRNIVEKGQLDSPLLIYNRSTERAEDLSSKLPVGKTEVVDSLAAAVPRADVIFTCVADDEAVRELFRAMLEDDDVKGKLFVDCSTIHPESTEAIARDVLASGAEFVAAPVFGAPAAAEAGQLIGVLAGPRASVDRAKPWFSGVMARTDIDLGGQPCGRASTLKVLGNTFVFNMVEQLAEAHVVAEKSGLGTHAVHQFVEALFPGPYAAYSTRMLTGDYHKRREPLFAVGLARKDARHAKNIAAAAGASIKTLELADAHFAMVREHCGESGDIAGIYGAARQEAGLKFENDAYFLQQRPPHQPLPKLSVASRTSSTSALECRWTIIFAMAQWYSIFIGLAVIVVLCVASWFLAPKGQNQVFVIPFPTPATGQSRRPYSAPTDVPLTTAAYRLWRSSLILSIVSCFLMWAITFLAQLNPLIVPKRSDLREKFLEH</sequence>
<dbReference type="Gene3D" id="1.10.1040.10">
    <property type="entry name" value="N-(1-d-carboxylethyl)-l-norvaline Dehydrogenase, domain 2"/>
    <property type="match status" value="1"/>
</dbReference>
<evidence type="ECO:0000256" key="5">
    <source>
        <dbReference type="ARBA" id="ARBA00022692"/>
    </source>
</evidence>
<evidence type="ECO:0000256" key="6">
    <source>
        <dbReference type="ARBA" id="ARBA00022781"/>
    </source>
</evidence>
<dbReference type="PANTHER" id="PTHR43580">
    <property type="entry name" value="OXIDOREDUCTASE GLYR1-RELATED"/>
    <property type="match status" value="1"/>
</dbReference>
<dbReference type="Pfam" id="PF14833">
    <property type="entry name" value="NAD_binding_11"/>
    <property type="match status" value="1"/>
</dbReference>
<dbReference type="Gene3D" id="3.40.50.720">
    <property type="entry name" value="NAD(P)-binding Rossmann-like Domain"/>
    <property type="match status" value="1"/>
</dbReference>
<dbReference type="OrthoDB" id="435038at2759"/>
<evidence type="ECO:0000259" key="11">
    <source>
        <dbReference type="Pfam" id="PF03446"/>
    </source>
</evidence>
<dbReference type="Pfam" id="PF05493">
    <property type="entry name" value="ATP_synt_H"/>
    <property type="match status" value="1"/>
</dbReference>
<comment type="caution">
    <text evidence="13">The sequence shown here is derived from an EMBL/GenBank/DDBJ whole genome shotgun (WGS) entry which is preliminary data.</text>
</comment>
<dbReference type="GO" id="GO:0033179">
    <property type="term" value="C:proton-transporting V-type ATPase, V0 domain"/>
    <property type="evidence" value="ECO:0007669"/>
    <property type="project" value="InterPro"/>
</dbReference>
<feature type="domain" description="3-hydroxyisobutyrate dehydrogenase-like NAD-binding" evidence="12">
    <location>
        <begin position="174"/>
        <end position="293"/>
    </location>
</feature>
<dbReference type="Pfam" id="PF03446">
    <property type="entry name" value="NAD_binding_2"/>
    <property type="match status" value="1"/>
</dbReference>
<dbReference type="SUPFAM" id="SSF51735">
    <property type="entry name" value="NAD(P)-binding Rossmann-fold domains"/>
    <property type="match status" value="1"/>
</dbReference>
<keyword evidence="5 10" id="KW-0812">Transmembrane</keyword>
<gene>
    <name evidence="13" type="ORF">TOPH_08503</name>
</gene>
<dbReference type="GO" id="GO:0046961">
    <property type="term" value="F:proton-transporting ATPase activity, rotational mechanism"/>
    <property type="evidence" value="ECO:0007669"/>
    <property type="project" value="InterPro"/>
</dbReference>
<feature type="transmembrane region" description="Helical" evidence="10">
    <location>
        <begin position="413"/>
        <end position="436"/>
    </location>
</feature>
<evidence type="ECO:0000256" key="8">
    <source>
        <dbReference type="ARBA" id="ARBA00023065"/>
    </source>
</evidence>
<keyword evidence="14" id="KW-1185">Reference proteome</keyword>
<name>A0A0L0MYA8_TOLOC</name>
<reference evidence="13 14" key="1">
    <citation type="journal article" date="2015" name="BMC Genomics">
        <title>The genome of the truffle-parasite Tolypocladium ophioglossoides and the evolution of antifungal peptaibiotics.</title>
        <authorList>
            <person name="Quandt C.A."/>
            <person name="Bushley K.E."/>
            <person name="Spatafora J.W."/>
        </authorList>
    </citation>
    <scope>NUCLEOTIDE SEQUENCE [LARGE SCALE GENOMIC DNA]</scope>
    <source>
        <strain evidence="13 14">CBS 100239</strain>
    </source>
</reference>
<organism evidence="13 14">
    <name type="scientific">Tolypocladium ophioglossoides (strain CBS 100239)</name>
    <name type="common">Snaketongue truffleclub</name>
    <name type="synonym">Elaphocordyceps ophioglossoides</name>
    <dbReference type="NCBI Taxonomy" id="1163406"/>
    <lineage>
        <taxon>Eukaryota</taxon>
        <taxon>Fungi</taxon>
        <taxon>Dikarya</taxon>
        <taxon>Ascomycota</taxon>
        <taxon>Pezizomycotina</taxon>
        <taxon>Sordariomycetes</taxon>
        <taxon>Hypocreomycetidae</taxon>
        <taxon>Hypocreales</taxon>
        <taxon>Ophiocordycipitaceae</taxon>
        <taxon>Tolypocladium</taxon>
    </lineage>
</organism>
<evidence type="ECO:0000256" key="9">
    <source>
        <dbReference type="ARBA" id="ARBA00023136"/>
    </source>
</evidence>
<feature type="transmembrane region" description="Helical" evidence="10">
    <location>
        <begin position="348"/>
        <end position="369"/>
    </location>
</feature>
<dbReference type="InterPro" id="IPR036291">
    <property type="entry name" value="NAD(P)-bd_dom_sf"/>
</dbReference>
<dbReference type="GO" id="GO:0051287">
    <property type="term" value="F:NAD binding"/>
    <property type="evidence" value="ECO:0007669"/>
    <property type="project" value="InterPro"/>
</dbReference>
<keyword evidence="7 10" id="KW-1133">Transmembrane helix</keyword>
<dbReference type="PANTHER" id="PTHR43580:SF3">
    <property type="entry name" value="6-PHOSPHOGLUCONATE DEHYDROGENASE FAMILY PROTEIN (AFU_ORTHOLOGUE AFUA_2G11600)"/>
    <property type="match status" value="1"/>
</dbReference>
<evidence type="ECO:0000256" key="7">
    <source>
        <dbReference type="ARBA" id="ARBA00022989"/>
    </source>
</evidence>
<proteinExistence type="inferred from homology"/>
<feature type="domain" description="6-phosphogluconate dehydrogenase NADP-binding" evidence="11">
    <location>
        <begin position="7"/>
        <end position="160"/>
    </location>
</feature>
<evidence type="ECO:0000256" key="10">
    <source>
        <dbReference type="SAM" id="Phobius"/>
    </source>
</evidence>
<comment type="subcellular location">
    <subcellularLocation>
        <location evidence="1">Membrane</location>
        <topology evidence="1">Multi-pass membrane protein</topology>
    </subcellularLocation>
</comment>
<comment type="similarity">
    <text evidence="3">Belongs to the V-ATPase e1/e2 subunit family.</text>
</comment>
<dbReference type="InterPro" id="IPR013328">
    <property type="entry name" value="6PGD_dom2"/>
</dbReference>
<keyword evidence="4" id="KW-0813">Transport</keyword>
<dbReference type="Proteomes" id="UP000036947">
    <property type="component" value="Unassembled WGS sequence"/>
</dbReference>
<dbReference type="EMBL" id="LFRF01000047">
    <property type="protein sequence ID" value="KND86837.1"/>
    <property type="molecule type" value="Genomic_DNA"/>
</dbReference>
<dbReference type="InterPro" id="IPR051265">
    <property type="entry name" value="HIBADH-related_NP60_sf"/>
</dbReference>
<dbReference type="AlphaFoldDB" id="A0A0L0MYA8"/>
<dbReference type="GO" id="GO:0050661">
    <property type="term" value="F:NADP binding"/>
    <property type="evidence" value="ECO:0007669"/>
    <property type="project" value="InterPro"/>
</dbReference>
<evidence type="ECO:0000256" key="3">
    <source>
        <dbReference type="ARBA" id="ARBA00008328"/>
    </source>
</evidence>
<evidence type="ECO:0000259" key="12">
    <source>
        <dbReference type="Pfam" id="PF14833"/>
    </source>
</evidence>